<name>A0A0A3YJM4_BRAJP</name>
<dbReference type="AlphaFoldDB" id="A0A0A3YJM4"/>
<dbReference type="eggNOG" id="ENOG502ZYBZ">
    <property type="taxonomic scope" value="Bacteria"/>
</dbReference>
<dbReference type="EMBL" id="JRPN01000039">
    <property type="protein sequence ID" value="KGT73913.1"/>
    <property type="molecule type" value="Genomic_DNA"/>
</dbReference>
<dbReference type="EMBL" id="JBEPTQ010000002">
    <property type="protein sequence ID" value="MET4721532.1"/>
    <property type="molecule type" value="Genomic_DNA"/>
</dbReference>
<keyword evidence="4" id="KW-1185">Reference proteome</keyword>
<dbReference type="KEGG" id="bjp:RN69_24650"/>
<evidence type="ECO:0000313" key="1">
    <source>
        <dbReference type="EMBL" id="KGT73913.1"/>
    </source>
</evidence>
<evidence type="ECO:0000313" key="3">
    <source>
        <dbReference type="Proteomes" id="UP000030377"/>
    </source>
</evidence>
<organism evidence="1 3">
    <name type="scientific">Bradyrhizobium japonicum</name>
    <dbReference type="NCBI Taxonomy" id="375"/>
    <lineage>
        <taxon>Bacteria</taxon>
        <taxon>Pseudomonadati</taxon>
        <taxon>Pseudomonadota</taxon>
        <taxon>Alphaproteobacteria</taxon>
        <taxon>Hyphomicrobiales</taxon>
        <taxon>Nitrobacteraceae</taxon>
        <taxon>Bradyrhizobium</taxon>
    </lineage>
</organism>
<comment type="caution">
    <text evidence="1">The sequence shown here is derived from an EMBL/GenBank/DDBJ whole genome shotgun (WGS) entry which is preliminary data.</text>
</comment>
<gene>
    <name evidence="2" type="ORF">ABIF63_005638</name>
    <name evidence="1" type="ORF">MA20_41095</name>
</gene>
<reference evidence="1 3" key="1">
    <citation type="submission" date="2014-09" db="EMBL/GenBank/DDBJ databases">
        <title>Draft genome of Bradyrhizobium japonicum Is-34.</title>
        <authorList>
            <person name="Tsurumaru H."/>
            <person name="Yamakawa T."/>
            <person name="Hashimoto S."/>
            <person name="Okizaki K."/>
            <person name="Kanesaki Y."/>
            <person name="Yoshikawa H."/>
            <person name="Yajima S."/>
        </authorList>
    </citation>
    <scope>NUCLEOTIDE SEQUENCE [LARGE SCALE GENOMIC DNA]</scope>
    <source>
        <strain evidence="1 3">Is-34</strain>
    </source>
</reference>
<dbReference type="GeneID" id="64069933"/>
<evidence type="ECO:0000313" key="2">
    <source>
        <dbReference type="EMBL" id="MET4721532.1"/>
    </source>
</evidence>
<dbReference type="Proteomes" id="UP000030377">
    <property type="component" value="Unassembled WGS sequence"/>
</dbReference>
<evidence type="ECO:0000313" key="4">
    <source>
        <dbReference type="Proteomes" id="UP001549291"/>
    </source>
</evidence>
<proteinExistence type="predicted"/>
<dbReference type="PATRIC" id="fig|375.37.peg.4791"/>
<reference evidence="2 4" key="2">
    <citation type="submission" date="2024-06" db="EMBL/GenBank/DDBJ databases">
        <title>Genomic Encyclopedia of Type Strains, Phase V (KMG-V): Genome sequencing to study the core and pangenomes of soil and plant-associated prokaryotes.</title>
        <authorList>
            <person name="Whitman W."/>
        </authorList>
    </citation>
    <scope>NUCLEOTIDE SEQUENCE [LARGE SCALE GENOMIC DNA]</scope>
    <source>
        <strain evidence="2 4">USDA 160</strain>
    </source>
</reference>
<protein>
    <submittedName>
        <fullName evidence="1">Uncharacterized protein</fullName>
    </submittedName>
</protein>
<dbReference type="RefSeq" id="WP_014495142.1">
    <property type="nucleotide sequence ID" value="NZ_BJNK01000009.1"/>
</dbReference>
<dbReference type="Proteomes" id="UP001549291">
    <property type="component" value="Unassembled WGS sequence"/>
</dbReference>
<accession>A0A0A3YJM4</accession>
<sequence>MADLNAVLTRLNDRLLRLEGELFVLRSLARATLTAGDDHAARMRKLVEAAKVALDDEAKRELDKPTRKYVDAATALVEELLVEPTQARPLFTVIDGGRRD</sequence>